<dbReference type="InterPro" id="IPR009057">
    <property type="entry name" value="Homeodomain-like_sf"/>
</dbReference>
<evidence type="ECO:0008006" key="3">
    <source>
        <dbReference type="Google" id="ProtNLM"/>
    </source>
</evidence>
<evidence type="ECO:0000313" key="2">
    <source>
        <dbReference type="EMBL" id="XAY03379.1"/>
    </source>
</evidence>
<proteinExistence type="predicted"/>
<sequence length="251" mass="28057">MAVKRKRLTNEERKEESRKGLLEAGAEGLEKALAERSIRALRVQDVCADAGYSTGAFYAHWESVEDYQEALSRHLLKLDTGGIERSAADLMKETKKIIDENDDRLAAVKGVAEQDFKELVDNKHWPAVERFLVNWGRAHYKKEAAASYKLADASSEAVYGYLLDQMGREPREPFTDLKPVATLLLALIEGLWARHKVDPKALAIDGEGKYSLYSLGVASLLATFTKPREGAPDDRDIDDVLRELLASETHV</sequence>
<organism evidence="2">
    <name type="scientific">Paraconexibacter sp. AEG42_29</name>
    <dbReference type="NCBI Taxonomy" id="2997339"/>
    <lineage>
        <taxon>Bacteria</taxon>
        <taxon>Bacillati</taxon>
        <taxon>Actinomycetota</taxon>
        <taxon>Thermoleophilia</taxon>
        <taxon>Solirubrobacterales</taxon>
        <taxon>Paraconexibacteraceae</taxon>
        <taxon>Paraconexibacter</taxon>
    </lineage>
</organism>
<feature type="compositionally biased region" description="Basic and acidic residues" evidence="1">
    <location>
        <begin position="8"/>
        <end position="21"/>
    </location>
</feature>
<name>A0AAU7AP06_9ACTN</name>
<dbReference type="SUPFAM" id="SSF46689">
    <property type="entry name" value="Homeodomain-like"/>
    <property type="match status" value="1"/>
</dbReference>
<dbReference type="Gene3D" id="1.10.357.10">
    <property type="entry name" value="Tetracycline Repressor, domain 2"/>
    <property type="match status" value="1"/>
</dbReference>
<reference evidence="2" key="1">
    <citation type="submission" date="2022-12" db="EMBL/GenBank/DDBJ databases">
        <title>Paraconexibacter alkalitolerans sp. nov. and Baekduia alba sp. nov., isolated from soil and emended description of the genera Paraconexibacter (Chun et al., 2020) and Baekduia (An et al., 2020).</title>
        <authorList>
            <person name="Vieira S."/>
            <person name="Huber K.J."/>
            <person name="Geppert A."/>
            <person name="Wolf J."/>
            <person name="Neumann-Schaal M."/>
            <person name="Muesken M."/>
            <person name="Overmann J."/>
        </authorList>
    </citation>
    <scope>NUCLEOTIDE SEQUENCE</scope>
    <source>
        <strain evidence="2">AEG42_29</strain>
    </source>
</reference>
<feature type="region of interest" description="Disordered" evidence="1">
    <location>
        <begin position="1"/>
        <end position="21"/>
    </location>
</feature>
<accession>A0AAU7AP06</accession>
<dbReference type="EMBL" id="CP114014">
    <property type="protein sequence ID" value="XAY03379.1"/>
    <property type="molecule type" value="Genomic_DNA"/>
</dbReference>
<dbReference type="AlphaFoldDB" id="A0AAU7AP06"/>
<dbReference type="KEGG" id="parq:DSM112329_00193"/>
<protein>
    <recommendedName>
        <fullName evidence="3">HTH tetR-type domain-containing protein</fullName>
    </recommendedName>
</protein>
<dbReference type="RefSeq" id="WP_354699935.1">
    <property type="nucleotide sequence ID" value="NZ_CP114014.1"/>
</dbReference>
<gene>
    <name evidence="2" type="ORF">DSM112329_00193</name>
</gene>
<evidence type="ECO:0000256" key="1">
    <source>
        <dbReference type="SAM" id="MobiDB-lite"/>
    </source>
</evidence>